<dbReference type="AlphaFoldDB" id="A0A955RJV7"/>
<organism evidence="1 2">
    <name type="scientific">Candidatus Dojkabacteria bacterium</name>
    <dbReference type="NCBI Taxonomy" id="2099670"/>
    <lineage>
        <taxon>Bacteria</taxon>
        <taxon>Candidatus Dojkabacteria</taxon>
    </lineage>
</organism>
<evidence type="ECO:0000313" key="1">
    <source>
        <dbReference type="EMBL" id="MCA9383879.1"/>
    </source>
</evidence>
<protein>
    <submittedName>
        <fullName evidence="1">Uncharacterized protein</fullName>
    </submittedName>
</protein>
<dbReference type="Proteomes" id="UP000783287">
    <property type="component" value="Unassembled WGS sequence"/>
</dbReference>
<reference evidence="1" key="1">
    <citation type="submission" date="2020-04" db="EMBL/GenBank/DDBJ databases">
        <authorList>
            <person name="Zhang T."/>
        </authorList>
    </citation>
    <scope>NUCLEOTIDE SEQUENCE</scope>
    <source>
        <strain evidence="1">HKST-UBA14</strain>
    </source>
</reference>
<evidence type="ECO:0000313" key="2">
    <source>
        <dbReference type="Proteomes" id="UP000783287"/>
    </source>
</evidence>
<name>A0A955RJV7_9BACT</name>
<accession>A0A955RJV7</accession>
<dbReference type="EMBL" id="JAGQLK010000161">
    <property type="protein sequence ID" value="MCA9383879.1"/>
    <property type="molecule type" value="Genomic_DNA"/>
</dbReference>
<gene>
    <name evidence="1" type="ORF">KC909_05955</name>
</gene>
<proteinExistence type="predicted"/>
<sequence length="879" mass="100726">LETNDTPIDLVDIWMQDFRLSKNTFFEGLLILIFDAINENSQPEDLLSRISHRITFSCFSFVKVIIVCRNPSWRILKDYLQLPQMYIYEPFPLIFELEVREFTVQESLVAFENHAAVIGFPQSFEELSVQARDFIRYPLFLGLATKIFGKTDDPIPKNISLRQLFNQYVNESIGVVREDPRYLIIERMLVYLFDLRQRAVDVSILRNDSIVGHLIVLTDRSHPYQQLLEGGFLTHQQKIIGARKEFEQVFITYERIFEYLLADLVLNPEQPISTSEIESLVQSLSLDNFPSLIGALELAISYRMIDSPNQRNLIIALAASPNLLTRQLVTDALHTIYIENSEFAQQIIREMCFESDTNIRITACDISFSLGLFEQLIALALSKHKIVSYVASYYIYRLWDDARQRGDLEGGYKYIQTLAEYSKYPKVLKTRLVNGQRALFALFSVSAHMMKHLLSTPEHLSRLGEIISDTLRSVPGIDGASALRGALGAVSEMLTVMGVQLVSILTFRPDVIFSNKNAMNAFYQNRINGDAISQMFHSVLDYPTLQGHELEIGEIISGKHPIVPWMSAGVLIYHSLEGFEHTIGTINYLFEHGDFHSRFWATYTLEATTVIHISKGDNRYLEILPYLYDFALAMWEDRDDPELVNLATGPQVDTTEILLLVEAMQNSVFGNVAITSFLDILTSQIDTPLTLKDIERILKYCELIAYQGYPEYSLKLLFSKFHFYWENTHKKETLQILSAIRSIYREEFDAFRSRSSSLDSLWSEIQTVATTADINSLWHANANLWLIGVYSSKTLLKVAYLSAMTLVDATSSIDFFRKVVRLILEVIRDTSQIDILVVQRHLQYASDWNRIDIWEIPEQVFAQAVSDLDAYDTGPSAHS</sequence>
<feature type="non-terminal residue" evidence="1">
    <location>
        <position position="1"/>
    </location>
</feature>
<comment type="caution">
    <text evidence="1">The sequence shown here is derived from an EMBL/GenBank/DDBJ whole genome shotgun (WGS) entry which is preliminary data.</text>
</comment>
<reference evidence="1" key="2">
    <citation type="journal article" date="2021" name="Microbiome">
        <title>Successional dynamics and alternative stable states in a saline activated sludge microbial community over 9 years.</title>
        <authorList>
            <person name="Wang Y."/>
            <person name="Ye J."/>
            <person name="Ju F."/>
            <person name="Liu L."/>
            <person name="Boyd J.A."/>
            <person name="Deng Y."/>
            <person name="Parks D.H."/>
            <person name="Jiang X."/>
            <person name="Yin X."/>
            <person name="Woodcroft B.J."/>
            <person name="Tyson G.W."/>
            <person name="Hugenholtz P."/>
            <person name="Polz M.F."/>
            <person name="Zhang T."/>
        </authorList>
    </citation>
    <scope>NUCLEOTIDE SEQUENCE</scope>
    <source>
        <strain evidence="1">HKST-UBA14</strain>
    </source>
</reference>